<dbReference type="OrthoDB" id="823504at2759"/>
<organism evidence="3 4">
    <name type="scientific">Moelleriella libera RCEF 2490</name>
    <dbReference type="NCBI Taxonomy" id="1081109"/>
    <lineage>
        <taxon>Eukaryota</taxon>
        <taxon>Fungi</taxon>
        <taxon>Dikarya</taxon>
        <taxon>Ascomycota</taxon>
        <taxon>Pezizomycotina</taxon>
        <taxon>Sordariomycetes</taxon>
        <taxon>Hypocreomycetidae</taxon>
        <taxon>Hypocreales</taxon>
        <taxon>Clavicipitaceae</taxon>
        <taxon>Moelleriella</taxon>
    </lineage>
</organism>
<protein>
    <submittedName>
        <fullName evidence="3">Spherulin-1B</fullName>
    </submittedName>
</protein>
<evidence type="ECO:0000313" key="3">
    <source>
        <dbReference type="EMBL" id="KZZ95555.1"/>
    </source>
</evidence>
<dbReference type="AlphaFoldDB" id="A0A168BP23"/>
<gene>
    <name evidence="3" type="ORF">AAL_04786</name>
</gene>
<dbReference type="Gene3D" id="1.25.40.20">
    <property type="entry name" value="Ankyrin repeat-containing domain"/>
    <property type="match status" value="1"/>
</dbReference>
<dbReference type="STRING" id="1081109.A0A168BP23"/>
<evidence type="ECO:0000313" key="4">
    <source>
        <dbReference type="Proteomes" id="UP000078544"/>
    </source>
</evidence>
<evidence type="ECO:0000256" key="1">
    <source>
        <dbReference type="PROSITE-ProRule" id="PRU00023"/>
    </source>
</evidence>
<feature type="region of interest" description="Disordered" evidence="2">
    <location>
        <begin position="227"/>
        <end position="260"/>
    </location>
</feature>
<feature type="repeat" description="ANK" evidence="1">
    <location>
        <begin position="169"/>
        <end position="201"/>
    </location>
</feature>
<comment type="caution">
    <text evidence="3">The sequence shown here is derived from an EMBL/GenBank/DDBJ whole genome shotgun (WGS) entry which is preliminary data.</text>
</comment>
<dbReference type="PROSITE" id="PS50088">
    <property type="entry name" value="ANK_REPEAT"/>
    <property type="match status" value="1"/>
</dbReference>
<dbReference type="InterPro" id="IPR036770">
    <property type="entry name" value="Ankyrin_rpt-contain_sf"/>
</dbReference>
<dbReference type="PANTHER" id="PTHR24183">
    <property type="entry name" value="FIBRONECTIN TYPE 3 AND ANKYRIN REPEAT DOMAINS PROTEIN 1"/>
    <property type="match status" value="1"/>
</dbReference>
<dbReference type="Pfam" id="PF12796">
    <property type="entry name" value="Ank_2"/>
    <property type="match status" value="2"/>
</dbReference>
<keyword evidence="1" id="KW-0040">ANK repeat</keyword>
<sequence length="260" mass="28191">MEELGVDRFWIGVDPQVATLEGIEATIRLRRAIHIGDSLLVKRILESHPSLVHNPDASPSGLSNSNLHLAASLGHTAICETLLKAGHEEPCPALNENHQTALMLAAEAGHSETVHLFCEHYRSCILRRDTRGRDAIMEASAGGHDTALQILLTYVPGGPRAAVQRADLEGNTALHFASGNGNLLVLRTLFAAGADVERRNLWNWTPAAYSATVQVEVYFKGLASEVGKRHKSQKEAADTSKARQRKGGTVRVVISESDED</sequence>
<keyword evidence="4" id="KW-1185">Reference proteome</keyword>
<dbReference type="EMBL" id="AZGY01000009">
    <property type="protein sequence ID" value="KZZ95555.1"/>
    <property type="molecule type" value="Genomic_DNA"/>
</dbReference>
<dbReference type="Proteomes" id="UP000078544">
    <property type="component" value="Unassembled WGS sequence"/>
</dbReference>
<dbReference type="SUPFAM" id="SSF48403">
    <property type="entry name" value="Ankyrin repeat"/>
    <property type="match status" value="1"/>
</dbReference>
<name>A0A168BP23_9HYPO</name>
<accession>A0A168BP23</accession>
<dbReference type="PROSITE" id="PS50297">
    <property type="entry name" value="ANK_REP_REGION"/>
    <property type="match status" value="1"/>
</dbReference>
<evidence type="ECO:0000256" key="2">
    <source>
        <dbReference type="SAM" id="MobiDB-lite"/>
    </source>
</evidence>
<proteinExistence type="predicted"/>
<dbReference type="SMART" id="SM00248">
    <property type="entry name" value="ANK"/>
    <property type="match status" value="4"/>
</dbReference>
<dbReference type="PANTHER" id="PTHR24183:SF1">
    <property type="entry name" value="FIBRONECTIN TYPE 3 AND ANKYRIN REPEAT DOMAINS PROTEIN 1"/>
    <property type="match status" value="1"/>
</dbReference>
<dbReference type="GO" id="GO:0005634">
    <property type="term" value="C:nucleus"/>
    <property type="evidence" value="ECO:0007669"/>
    <property type="project" value="TreeGrafter"/>
</dbReference>
<dbReference type="InterPro" id="IPR002110">
    <property type="entry name" value="Ankyrin_rpt"/>
</dbReference>
<reference evidence="3 4" key="1">
    <citation type="journal article" date="2016" name="Genome Biol. Evol.">
        <title>Divergent and convergent evolution of fungal pathogenicity.</title>
        <authorList>
            <person name="Shang Y."/>
            <person name="Xiao G."/>
            <person name="Zheng P."/>
            <person name="Cen K."/>
            <person name="Zhan S."/>
            <person name="Wang C."/>
        </authorList>
    </citation>
    <scope>NUCLEOTIDE SEQUENCE [LARGE SCALE GENOMIC DNA]</scope>
    <source>
        <strain evidence="3 4">RCEF 2490</strain>
    </source>
</reference>
<dbReference type="GO" id="GO:0042981">
    <property type="term" value="P:regulation of apoptotic process"/>
    <property type="evidence" value="ECO:0007669"/>
    <property type="project" value="TreeGrafter"/>
</dbReference>